<organism evidence="2 3">
    <name type="scientific">Thalassotalea loyana</name>
    <dbReference type="NCBI Taxonomy" id="280483"/>
    <lineage>
        <taxon>Bacteria</taxon>
        <taxon>Pseudomonadati</taxon>
        <taxon>Pseudomonadota</taxon>
        <taxon>Gammaproteobacteria</taxon>
        <taxon>Alteromonadales</taxon>
        <taxon>Colwelliaceae</taxon>
        <taxon>Thalassotalea</taxon>
    </lineage>
</organism>
<evidence type="ECO:0008006" key="4">
    <source>
        <dbReference type="Google" id="ProtNLM"/>
    </source>
</evidence>
<reference evidence="2 3" key="1">
    <citation type="submission" date="2023-03" db="EMBL/GenBank/DDBJ databases">
        <title>Thalassotalea loyana LMG 22536T draft genome sequence.</title>
        <authorList>
            <person name="Sawabe T."/>
        </authorList>
    </citation>
    <scope>NUCLEOTIDE SEQUENCE [LARGE SCALE GENOMIC DNA]</scope>
    <source>
        <strain evidence="2 3">LMG 22536</strain>
    </source>
</reference>
<keyword evidence="3" id="KW-1185">Reference proteome</keyword>
<dbReference type="EMBL" id="BSSV01000013">
    <property type="protein sequence ID" value="GLX87418.1"/>
    <property type="molecule type" value="Genomic_DNA"/>
</dbReference>
<name>A0ABQ6HH82_9GAMM</name>
<dbReference type="Proteomes" id="UP001157134">
    <property type="component" value="Unassembled WGS sequence"/>
</dbReference>
<dbReference type="Pfam" id="PF09694">
    <property type="entry name" value="Gcw_chp"/>
    <property type="match status" value="1"/>
</dbReference>
<evidence type="ECO:0000313" key="3">
    <source>
        <dbReference type="Proteomes" id="UP001157134"/>
    </source>
</evidence>
<dbReference type="InterPro" id="IPR010239">
    <property type="entry name" value="CHP02001"/>
</dbReference>
<accession>A0ABQ6HH82</accession>
<proteinExistence type="predicted"/>
<feature type="signal peptide" evidence="1">
    <location>
        <begin position="1"/>
        <end position="26"/>
    </location>
</feature>
<keyword evidence="1" id="KW-0732">Signal</keyword>
<gene>
    <name evidence="2" type="ORF">tloyanaT_36710</name>
</gene>
<dbReference type="NCBIfam" id="TIGR02001">
    <property type="entry name" value="gcw_chp"/>
    <property type="match status" value="1"/>
</dbReference>
<dbReference type="RefSeq" id="WP_284301475.1">
    <property type="nucleotide sequence ID" value="NZ_BSSV01000013.1"/>
</dbReference>
<feature type="chain" id="PRO_5045047436" description="Histidine kinase" evidence="1">
    <location>
        <begin position="27"/>
        <end position="228"/>
    </location>
</feature>
<evidence type="ECO:0000313" key="2">
    <source>
        <dbReference type="EMBL" id="GLX87418.1"/>
    </source>
</evidence>
<protein>
    <recommendedName>
        <fullName evidence="4">Histidine kinase</fullName>
    </recommendedName>
</protein>
<sequence>MKKSLLSVALTTVIASSALVSTQASAVEGLSANVGLTSNYLWRGVSQTDDGAAISGGIDYASDSGFYVGTWASNVDFGDDASYELDFYAGFGGEFGDGIGYDVGYIYYAYPDSAEVDSSNEYDFGEIYGSLSYGAFSVTANYGLHAQDAGEVFEDALYISADAAFEVAEGLELGLHIGNYSFDLDGAEDYTDYGISLSKAGFTLAVSDTDLDNDDMKVVISYSIDIDL</sequence>
<evidence type="ECO:0000256" key="1">
    <source>
        <dbReference type="SAM" id="SignalP"/>
    </source>
</evidence>
<comment type="caution">
    <text evidence="2">The sequence shown here is derived from an EMBL/GenBank/DDBJ whole genome shotgun (WGS) entry which is preliminary data.</text>
</comment>